<keyword evidence="2" id="KW-1185">Reference proteome</keyword>
<dbReference type="Proteomes" id="UP001604336">
    <property type="component" value="Unassembled WGS sequence"/>
</dbReference>
<dbReference type="EMBL" id="JBFOLK010000429">
    <property type="protein sequence ID" value="KAL2454263.1"/>
    <property type="molecule type" value="Genomic_DNA"/>
</dbReference>
<accession>A0ABD1NRK7</accession>
<organism evidence="1 2">
    <name type="scientific">Abeliophyllum distichum</name>
    <dbReference type="NCBI Taxonomy" id="126358"/>
    <lineage>
        <taxon>Eukaryota</taxon>
        <taxon>Viridiplantae</taxon>
        <taxon>Streptophyta</taxon>
        <taxon>Embryophyta</taxon>
        <taxon>Tracheophyta</taxon>
        <taxon>Spermatophyta</taxon>
        <taxon>Magnoliopsida</taxon>
        <taxon>eudicotyledons</taxon>
        <taxon>Gunneridae</taxon>
        <taxon>Pentapetalae</taxon>
        <taxon>asterids</taxon>
        <taxon>lamiids</taxon>
        <taxon>Lamiales</taxon>
        <taxon>Oleaceae</taxon>
        <taxon>Forsythieae</taxon>
        <taxon>Abeliophyllum</taxon>
    </lineage>
</organism>
<protein>
    <submittedName>
        <fullName evidence="1">Uncharacterized protein</fullName>
    </submittedName>
</protein>
<sequence length="184" mass="21178">MQVAPNRWSQMAGGLYLWFRHSFGLEMPLHLFQTVYHLRKLSKKKGKNEELGWYYFCPWGTHKPLVTDCPSSVNNTKKKVVEVVDNYTVCSQPPLQRTLSVTATGEVNLDLLPKVPQSFGGSDGGPYDLKRKLRELIGPHEARIPNDVVRNLHFYPTMGMHAFKKYFNPRWKDFTSHGDLEDAL</sequence>
<evidence type="ECO:0000313" key="1">
    <source>
        <dbReference type="EMBL" id="KAL2454263.1"/>
    </source>
</evidence>
<name>A0ABD1NRK7_9LAMI</name>
<reference evidence="2" key="1">
    <citation type="submission" date="2024-07" db="EMBL/GenBank/DDBJ databases">
        <title>Two chromosome-level genome assemblies of Korean endemic species Abeliophyllum distichum and Forsythia ovata (Oleaceae).</title>
        <authorList>
            <person name="Jang H."/>
        </authorList>
    </citation>
    <scope>NUCLEOTIDE SEQUENCE [LARGE SCALE GENOMIC DNA]</scope>
</reference>
<dbReference type="AlphaFoldDB" id="A0ABD1NRK7"/>
<proteinExistence type="predicted"/>
<gene>
    <name evidence="1" type="ORF">Adt_48236</name>
</gene>
<evidence type="ECO:0000313" key="2">
    <source>
        <dbReference type="Proteomes" id="UP001604336"/>
    </source>
</evidence>
<comment type="caution">
    <text evidence="1">The sequence shown here is derived from an EMBL/GenBank/DDBJ whole genome shotgun (WGS) entry which is preliminary data.</text>
</comment>